<sequence>MTQRVPGAAGMRGLRRGDTVALIAPSGPVPEHLVTQAVDAFTSWGLTVQVFDSVRARHPRRGYLAGTDEQRAADFEAAWTRDDVAAVVAARGGYGAQRMIDLVDWDAVAAAGPKPFAGSSDITALHAAIANRLGLPTVFATMPASTHFDATAAESLRTALFEPAATRTVQGPHARTLVKGAAQGPTIGGNLCLLAASAGTPEAQSAAGAIALLEDVGEDTYRIDRMLTQLLRSGWFDGVAGIALGSWSGCGEPAEIEELVLERLGPLEVPMVWELGFGHHVGALTVPLGVPCELDADAARLVINPAPARTDGT</sequence>
<dbReference type="AlphaFoldDB" id="A0A660CAG9"/>
<dbReference type="Gene3D" id="3.40.50.10740">
    <property type="entry name" value="Class I glutamine amidotransferase-like"/>
    <property type="match status" value="1"/>
</dbReference>
<dbReference type="Proteomes" id="UP000317303">
    <property type="component" value="Unassembled WGS sequence"/>
</dbReference>
<reference evidence="9 10" key="1">
    <citation type="submission" date="2019-07" db="EMBL/GenBank/DDBJ databases">
        <title>R&amp;d 2014.</title>
        <authorList>
            <person name="Klenk H.-P."/>
        </authorList>
    </citation>
    <scope>NUCLEOTIDE SEQUENCE [LARGE SCALE GENOMIC DNA]</scope>
    <source>
        <strain evidence="9 10">DSM 43194</strain>
    </source>
</reference>
<dbReference type="GO" id="GO:0006508">
    <property type="term" value="P:proteolysis"/>
    <property type="evidence" value="ECO:0007669"/>
    <property type="project" value="UniProtKB-KW"/>
</dbReference>
<name>A0A660CAG9_9PSEU</name>
<dbReference type="GO" id="GO:0004180">
    <property type="term" value="F:carboxypeptidase activity"/>
    <property type="evidence" value="ECO:0007669"/>
    <property type="project" value="UniProtKB-KW"/>
</dbReference>
<dbReference type="InterPro" id="IPR029062">
    <property type="entry name" value="Class_I_gatase-like"/>
</dbReference>
<organism evidence="9 10">
    <name type="scientific">Prauserella rugosa</name>
    <dbReference type="NCBI Taxonomy" id="43354"/>
    <lineage>
        <taxon>Bacteria</taxon>
        <taxon>Bacillati</taxon>
        <taxon>Actinomycetota</taxon>
        <taxon>Actinomycetes</taxon>
        <taxon>Pseudonocardiales</taxon>
        <taxon>Pseudonocardiaceae</taxon>
        <taxon>Prauserella</taxon>
    </lineage>
</organism>
<dbReference type="InterPro" id="IPR027478">
    <property type="entry name" value="LdcA_N"/>
</dbReference>
<feature type="domain" description="LD-carboxypeptidase C-terminal" evidence="8">
    <location>
        <begin position="183"/>
        <end position="294"/>
    </location>
</feature>
<evidence type="ECO:0000256" key="1">
    <source>
        <dbReference type="ARBA" id="ARBA00010233"/>
    </source>
</evidence>
<feature type="active site" description="Charge relay system" evidence="6">
    <location>
        <position position="279"/>
    </location>
</feature>
<dbReference type="SUPFAM" id="SSF141986">
    <property type="entry name" value="LD-carboxypeptidase A C-terminal domain-like"/>
    <property type="match status" value="1"/>
</dbReference>
<evidence type="ECO:0000256" key="5">
    <source>
        <dbReference type="ARBA" id="ARBA00022825"/>
    </source>
</evidence>
<evidence type="ECO:0000259" key="7">
    <source>
        <dbReference type="Pfam" id="PF02016"/>
    </source>
</evidence>
<keyword evidence="10" id="KW-1185">Reference proteome</keyword>
<evidence type="ECO:0000313" key="10">
    <source>
        <dbReference type="Proteomes" id="UP000317303"/>
    </source>
</evidence>
<evidence type="ECO:0000256" key="4">
    <source>
        <dbReference type="ARBA" id="ARBA00022801"/>
    </source>
</evidence>
<feature type="active site" description="Nucleophile" evidence="6">
    <location>
        <position position="120"/>
    </location>
</feature>
<dbReference type="Gene3D" id="3.50.30.60">
    <property type="entry name" value="LD-carboxypeptidase A C-terminal domain-like"/>
    <property type="match status" value="1"/>
</dbReference>
<accession>A0A660CAG9</accession>
<keyword evidence="2 9" id="KW-0121">Carboxypeptidase</keyword>
<evidence type="ECO:0000313" key="9">
    <source>
        <dbReference type="EMBL" id="TWH19344.1"/>
    </source>
</evidence>
<protein>
    <submittedName>
        <fullName evidence="9">Muramoyltetrapeptide carboxypeptidase</fullName>
    </submittedName>
</protein>
<dbReference type="SUPFAM" id="SSF52317">
    <property type="entry name" value="Class I glutamine amidotransferase-like"/>
    <property type="match status" value="1"/>
</dbReference>
<dbReference type="RefSeq" id="WP_030530393.1">
    <property type="nucleotide sequence ID" value="NZ_JOIJ01000002.1"/>
</dbReference>
<evidence type="ECO:0000256" key="2">
    <source>
        <dbReference type="ARBA" id="ARBA00022645"/>
    </source>
</evidence>
<dbReference type="PANTHER" id="PTHR30237">
    <property type="entry name" value="MURAMOYLTETRAPEPTIDE CARBOXYPEPTIDASE"/>
    <property type="match status" value="1"/>
</dbReference>
<feature type="active site" description="Charge relay system" evidence="6">
    <location>
        <position position="214"/>
    </location>
</feature>
<keyword evidence="3" id="KW-0645">Protease</keyword>
<dbReference type="InterPro" id="IPR040921">
    <property type="entry name" value="Peptidase_S66C"/>
</dbReference>
<comment type="similarity">
    <text evidence="1">Belongs to the peptidase S66 family.</text>
</comment>
<proteinExistence type="inferred from homology"/>
<dbReference type="CDD" id="cd07025">
    <property type="entry name" value="Peptidase_S66"/>
    <property type="match status" value="1"/>
</dbReference>
<evidence type="ECO:0000256" key="3">
    <source>
        <dbReference type="ARBA" id="ARBA00022670"/>
    </source>
</evidence>
<evidence type="ECO:0000259" key="8">
    <source>
        <dbReference type="Pfam" id="PF17676"/>
    </source>
</evidence>
<keyword evidence="4" id="KW-0378">Hydrolase</keyword>
<dbReference type="InterPro" id="IPR003507">
    <property type="entry name" value="S66_fam"/>
</dbReference>
<feature type="domain" description="LD-carboxypeptidase N-terminal" evidence="7">
    <location>
        <begin position="20"/>
        <end position="139"/>
    </location>
</feature>
<dbReference type="PIRSF" id="PIRSF028757">
    <property type="entry name" value="LD-carboxypeptidase"/>
    <property type="match status" value="1"/>
</dbReference>
<dbReference type="Pfam" id="PF17676">
    <property type="entry name" value="Peptidase_S66C"/>
    <property type="match status" value="1"/>
</dbReference>
<gene>
    <name evidence="9" type="ORF">JD82_01167</name>
</gene>
<dbReference type="InterPro" id="IPR027461">
    <property type="entry name" value="Carboxypeptidase_A_C_sf"/>
</dbReference>
<dbReference type="GO" id="GO:0008236">
    <property type="term" value="F:serine-type peptidase activity"/>
    <property type="evidence" value="ECO:0007669"/>
    <property type="project" value="UniProtKB-KW"/>
</dbReference>
<dbReference type="PANTHER" id="PTHR30237:SF2">
    <property type="entry name" value="MUREIN TETRAPEPTIDE CARBOXYPEPTIDASE"/>
    <property type="match status" value="1"/>
</dbReference>
<evidence type="ECO:0000256" key="6">
    <source>
        <dbReference type="PIRSR" id="PIRSR028757-1"/>
    </source>
</evidence>
<keyword evidence="5" id="KW-0720">Serine protease</keyword>
<dbReference type="InterPro" id="IPR040449">
    <property type="entry name" value="Peptidase_S66_N"/>
</dbReference>
<dbReference type="EMBL" id="VLJV01000001">
    <property type="protein sequence ID" value="TWH19344.1"/>
    <property type="molecule type" value="Genomic_DNA"/>
</dbReference>
<comment type="caution">
    <text evidence="9">The sequence shown here is derived from an EMBL/GenBank/DDBJ whole genome shotgun (WGS) entry which is preliminary data.</text>
</comment>
<dbReference type="Pfam" id="PF02016">
    <property type="entry name" value="Peptidase_S66"/>
    <property type="match status" value="1"/>
</dbReference>